<dbReference type="Proteomes" id="UP000039021">
    <property type="component" value="Unassembled WGS sequence"/>
</dbReference>
<evidence type="ECO:0000313" key="4">
    <source>
        <dbReference type="Proteomes" id="UP000039021"/>
    </source>
</evidence>
<dbReference type="Proteomes" id="UP000045842">
    <property type="component" value="Unassembled WGS sequence"/>
</dbReference>
<dbReference type="EMBL" id="CSBK01002973">
    <property type="protein sequence ID" value="CPA44013.1"/>
    <property type="molecule type" value="Genomic_DNA"/>
</dbReference>
<dbReference type="AlphaFoldDB" id="A0A655HWN2"/>
<reference evidence="3" key="2">
    <citation type="submission" date="2015-03" db="EMBL/GenBank/DDBJ databases">
        <authorList>
            <consortium name="Pathogen Informatics"/>
            <person name="Murphy D."/>
        </authorList>
    </citation>
    <scope>NUCLEOTIDE SEQUENCE</scope>
    <source>
        <strain evidence="3">N09902308</strain>
    </source>
</reference>
<accession>A0A655HWN2</accession>
<evidence type="ECO:0000313" key="2">
    <source>
        <dbReference type="EMBL" id="COV20832.1"/>
    </source>
</evidence>
<organism evidence="2 5">
    <name type="scientific">Mycobacterium tuberculosis</name>
    <dbReference type="NCBI Taxonomy" id="1773"/>
    <lineage>
        <taxon>Bacteria</taxon>
        <taxon>Bacillati</taxon>
        <taxon>Actinomycetota</taxon>
        <taxon>Actinomycetes</taxon>
        <taxon>Mycobacteriales</taxon>
        <taxon>Mycobacteriaceae</taxon>
        <taxon>Mycobacterium</taxon>
        <taxon>Mycobacterium tuberculosis complex</taxon>
    </lineage>
</organism>
<name>A0A655HWN2_MYCTX</name>
<sequence length="39" mass="3988">MKTARIAMTSRPFNPTPVPPGLTSPSIMCASGTMPPSGV</sequence>
<evidence type="ECO:0000313" key="3">
    <source>
        <dbReference type="EMBL" id="CPA44013.1"/>
    </source>
</evidence>
<dbReference type="EMBL" id="CSAD01000137">
    <property type="protein sequence ID" value="COV20832.1"/>
    <property type="molecule type" value="Genomic_DNA"/>
</dbReference>
<gene>
    <name evidence="2" type="ORF">ERS007679_01310</name>
    <name evidence="3" type="ORF">ERS007739_04606</name>
</gene>
<evidence type="ECO:0000313" key="5">
    <source>
        <dbReference type="Proteomes" id="UP000045842"/>
    </source>
</evidence>
<feature type="region of interest" description="Disordered" evidence="1">
    <location>
        <begin position="1"/>
        <end position="39"/>
    </location>
</feature>
<reference evidence="4 5" key="1">
    <citation type="submission" date="2015-03" db="EMBL/GenBank/DDBJ databases">
        <authorList>
            <consortium name="Pathogen Informatics"/>
        </authorList>
    </citation>
    <scope>NUCLEOTIDE SEQUENCE [LARGE SCALE GENOMIC DNA]</scope>
    <source>
        <strain evidence="2 5">G09801536</strain>
        <strain evidence="4">N09902308</strain>
    </source>
</reference>
<proteinExistence type="predicted"/>
<protein>
    <submittedName>
        <fullName evidence="2">Uncharacterized protein</fullName>
    </submittedName>
</protein>
<evidence type="ECO:0000256" key="1">
    <source>
        <dbReference type="SAM" id="MobiDB-lite"/>
    </source>
</evidence>